<reference evidence="3" key="1">
    <citation type="submission" date="2013-09" db="EMBL/GenBank/DDBJ databases">
        <title>The Genome Sequence of Anopheles culicifacies species A.</title>
        <authorList>
            <consortium name="The Broad Institute Genomics Platform"/>
            <person name="Neafsey D.E."/>
            <person name="Besansky N."/>
            <person name="Howell P."/>
            <person name="Walton C."/>
            <person name="Young S.K."/>
            <person name="Zeng Q."/>
            <person name="Gargeya S."/>
            <person name="Fitzgerald M."/>
            <person name="Haas B."/>
            <person name="Abouelleil A."/>
            <person name="Allen A.W."/>
            <person name="Alvarado L."/>
            <person name="Arachchi H.M."/>
            <person name="Berlin A.M."/>
            <person name="Chapman S.B."/>
            <person name="Gainer-Dewar J."/>
            <person name="Goldberg J."/>
            <person name="Griggs A."/>
            <person name="Gujja S."/>
            <person name="Hansen M."/>
            <person name="Howarth C."/>
            <person name="Imamovic A."/>
            <person name="Ireland A."/>
            <person name="Larimer J."/>
            <person name="McCowan C."/>
            <person name="Murphy C."/>
            <person name="Pearson M."/>
            <person name="Poon T.W."/>
            <person name="Priest M."/>
            <person name="Roberts A."/>
            <person name="Saif S."/>
            <person name="Shea T."/>
            <person name="Sisk P."/>
            <person name="Sykes S."/>
            <person name="Wortman J."/>
            <person name="Nusbaum C."/>
            <person name="Birren B."/>
        </authorList>
    </citation>
    <scope>NUCLEOTIDE SEQUENCE [LARGE SCALE GENOMIC DNA]</scope>
    <source>
        <strain evidence="3">A-37</strain>
    </source>
</reference>
<evidence type="ECO:0000256" key="1">
    <source>
        <dbReference type="SAM" id="MobiDB-lite"/>
    </source>
</evidence>
<proteinExistence type="predicted"/>
<protein>
    <submittedName>
        <fullName evidence="2">Uncharacterized protein</fullName>
    </submittedName>
</protein>
<evidence type="ECO:0000313" key="3">
    <source>
        <dbReference type="Proteomes" id="UP000075883"/>
    </source>
</evidence>
<feature type="compositionally biased region" description="Basic residues" evidence="1">
    <location>
        <begin position="1"/>
        <end position="10"/>
    </location>
</feature>
<dbReference type="VEuPathDB" id="VectorBase:ACUA010347"/>
<feature type="region of interest" description="Disordered" evidence="1">
    <location>
        <begin position="1"/>
        <end position="31"/>
    </location>
</feature>
<accession>A0A182M607</accession>
<sequence length="195" mass="22630">MPRSSRKNQKTTKLQRSNPNNVSTVQEQPEDIKPDEKKFVLFGKCIAMDEHSRQASYYAKLRFWFRHATPKQENTPAPRMGTVAANEMCASPSTTRQSHQELDDTTLSSDPCGFQRVPSPLATDLTPYPVVVPVKKNITLPEDILNDPKSLLKYHKTHWKLVRKHWILHRCLYLERYKPCIEFIASTYLPPMHQQ</sequence>
<dbReference type="Pfam" id="PF15306">
    <property type="entry name" value="LIN37"/>
    <property type="match status" value="1"/>
</dbReference>
<dbReference type="InterPro" id="IPR028226">
    <property type="entry name" value="LIN37"/>
</dbReference>
<dbReference type="EMBL" id="AXCM01013688">
    <property type="status" value="NOT_ANNOTATED_CDS"/>
    <property type="molecule type" value="Genomic_DNA"/>
</dbReference>
<dbReference type="GO" id="GO:0017053">
    <property type="term" value="C:transcription repressor complex"/>
    <property type="evidence" value="ECO:0007669"/>
    <property type="project" value="InterPro"/>
</dbReference>
<name>A0A182M607_9DIPT</name>
<dbReference type="AlphaFoldDB" id="A0A182M607"/>
<dbReference type="Proteomes" id="UP000075883">
    <property type="component" value="Unassembled WGS sequence"/>
</dbReference>
<dbReference type="EnsemblMetazoa" id="ACUA010347-RA">
    <property type="protein sequence ID" value="ACUA010347-PA"/>
    <property type="gene ID" value="ACUA010347"/>
</dbReference>
<reference evidence="2" key="2">
    <citation type="submission" date="2020-05" db="UniProtKB">
        <authorList>
            <consortium name="EnsemblMetazoa"/>
        </authorList>
    </citation>
    <scope>IDENTIFICATION</scope>
    <source>
        <strain evidence="2">A-37</strain>
    </source>
</reference>
<keyword evidence="3" id="KW-1185">Reference proteome</keyword>
<feature type="compositionally biased region" description="Polar residues" evidence="1">
    <location>
        <begin position="11"/>
        <end position="27"/>
    </location>
</feature>
<evidence type="ECO:0000313" key="2">
    <source>
        <dbReference type="EnsemblMetazoa" id="ACUA010347-PA"/>
    </source>
</evidence>
<organism evidence="2 3">
    <name type="scientific">Anopheles culicifacies</name>
    <dbReference type="NCBI Taxonomy" id="139723"/>
    <lineage>
        <taxon>Eukaryota</taxon>
        <taxon>Metazoa</taxon>
        <taxon>Ecdysozoa</taxon>
        <taxon>Arthropoda</taxon>
        <taxon>Hexapoda</taxon>
        <taxon>Insecta</taxon>
        <taxon>Pterygota</taxon>
        <taxon>Neoptera</taxon>
        <taxon>Endopterygota</taxon>
        <taxon>Diptera</taxon>
        <taxon>Nematocera</taxon>
        <taxon>Culicoidea</taxon>
        <taxon>Culicidae</taxon>
        <taxon>Anophelinae</taxon>
        <taxon>Anopheles</taxon>
        <taxon>culicifacies species complex</taxon>
    </lineage>
</organism>